<accession>A0A229UH04</accession>
<sequence>MIMPNDHPFAMKTSVTLPELSSQPLVLIRKAKINGPTMWHKLMHKNKAIPLNTKIGFSGSLGNLYFINESKDYRGNEMNKS</sequence>
<keyword evidence="2" id="KW-1185">Reference proteome</keyword>
<dbReference type="AlphaFoldDB" id="A0A229UH04"/>
<protein>
    <submittedName>
        <fullName evidence="1">Uncharacterized protein</fullName>
    </submittedName>
</protein>
<name>A0A229UH04_9BACL</name>
<gene>
    <name evidence="1" type="ORF">CF651_29655</name>
</gene>
<evidence type="ECO:0000313" key="2">
    <source>
        <dbReference type="Proteomes" id="UP000215509"/>
    </source>
</evidence>
<evidence type="ECO:0000313" key="1">
    <source>
        <dbReference type="EMBL" id="OXM82677.1"/>
    </source>
</evidence>
<dbReference type="EMBL" id="NMQW01000058">
    <property type="protein sequence ID" value="OXM82677.1"/>
    <property type="molecule type" value="Genomic_DNA"/>
</dbReference>
<dbReference type="Proteomes" id="UP000215509">
    <property type="component" value="Unassembled WGS sequence"/>
</dbReference>
<dbReference type="Gene3D" id="3.40.190.10">
    <property type="entry name" value="Periplasmic binding protein-like II"/>
    <property type="match status" value="1"/>
</dbReference>
<comment type="caution">
    <text evidence="1">The sequence shown here is derived from an EMBL/GenBank/DDBJ whole genome shotgun (WGS) entry which is preliminary data.</text>
</comment>
<proteinExistence type="predicted"/>
<reference evidence="1 2" key="1">
    <citation type="submission" date="2017-07" db="EMBL/GenBank/DDBJ databases">
        <title>Genome sequencing and assembly of Paenibacillus rigui.</title>
        <authorList>
            <person name="Mayilraj S."/>
        </authorList>
    </citation>
    <scope>NUCLEOTIDE SEQUENCE [LARGE SCALE GENOMIC DNA]</scope>
    <source>
        <strain evidence="1 2">JCM 16352</strain>
    </source>
</reference>
<organism evidence="1 2">
    <name type="scientific">Paenibacillus rigui</name>
    <dbReference type="NCBI Taxonomy" id="554312"/>
    <lineage>
        <taxon>Bacteria</taxon>
        <taxon>Bacillati</taxon>
        <taxon>Bacillota</taxon>
        <taxon>Bacilli</taxon>
        <taxon>Bacillales</taxon>
        <taxon>Paenibacillaceae</taxon>
        <taxon>Paenibacillus</taxon>
    </lineage>
</organism>